<dbReference type="InterPro" id="IPR013670">
    <property type="entry name" value="EcoEI_R_C_dom"/>
</dbReference>
<dbReference type="Proteomes" id="UP001302257">
    <property type="component" value="Chromosome"/>
</dbReference>
<dbReference type="PROSITE" id="PS51192">
    <property type="entry name" value="HELICASE_ATP_BIND_1"/>
    <property type="match status" value="1"/>
</dbReference>
<evidence type="ECO:0000313" key="4">
    <source>
        <dbReference type="Proteomes" id="UP001302257"/>
    </source>
</evidence>
<evidence type="ECO:0000259" key="2">
    <source>
        <dbReference type="PROSITE" id="PS51192"/>
    </source>
</evidence>
<dbReference type="GO" id="GO:0004386">
    <property type="term" value="F:helicase activity"/>
    <property type="evidence" value="ECO:0007669"/>
    <property type="project" value="UniProtKB-KW"/>
</dbReference>
<keyword evidence="3" id="KW-0347">Helicase</keyword>
<dbReference type="SMART" id="SM00487">
    <property type="entry name" value="DEXDc"/>
    <property type="match status" value="1"/>
</dbReference>
<dbReference type="CDD" id="cd18032">
    <property type="entry name" value="DEXHc_RE_I_III_res"/>
    <property type="match status" value="1"/>
</dbReference>
<accession>A0ABZ0B2C0</accession>
<dbReference type="InterPro" id="IPR050742">
    <property type="entry name" value="Helicase_Restrict-Modif_Enz"/>
</dbReference>
<dbReference type="InterPro" id="IPR025285">
    <property type="entry name" value="DUF4145"/>
</dbReference>
<dbReference type="SUPFAM" id="SSF52540">
    <property type="entry name" value="P-loop containing nucleoside triphosphate hydrolases"/>
    <property type="match status" value="2"/>
</dbReference>
<sequence>MASNFSFLQAEWPALYAEATKAEQAALTDPRTACFYARRTLELAVVWLFQAEGGRSGRLQMPYKPDLSAFLFEPSFKVLVGPALHAKMDVVRKQGNNAVHSARPITASDGTAVLRELFQVAFWLARNYGRNVAARPDPALQFRAELLPRPINAAAEQAAAQASAQATQAALQKLATLADELAARDAALAAAQQKTAALDAELAQLRAEVAAAKAANTATPDSHDYNEAETRDLYIDLLLKEAGWKLDQARDREFEVQGMPNNQGVGYVDYVLWGDDGKPLAVVEAKRTRRDARVGQQQAKLYADCLQTQFGQRPLIYTTNGYEHWFWDDSTYPPRPVQGFHKKDELQLLVQRRTSAKPLAGVTINPEIVERHYQLRAIRRIGETFERDRQRKALVVMATGAGKTRTVIALVDLLQRANWTKRILFLADRVALVNQAANAFKAHLPDAAAVNLVTDKETEGRVFVSTYPTMMGLINETDDGLRRFGVGHFDLIIVDEAHRSIYQKYKAIFAYFDALLVGLTATPKDEIDRNTYSLFELENGVPTDAYGLEDAIAEKYLVPPRAVSVPLKFQREGIKYAELSEDERAQWDALDWDDEGHAPDEVGAEAVNKWLFNTDTVDKVLELLMTRGHKVAGGDRLGKTIVFAKNNAHANFIADRFNANYPHYAGQFARVITYQTEYAQSLIDDFSIKEKAPHIAISVDMLDTGIDVPEVVNLVFFKIVRSKAKFWQMVGRGTRLCKNLFGPDQHKQEFVIFDFCQNLEFFSQNLEGSKGNVAEPLSQKTFKARLELLSVLDEQLAQEQGSARVTEPVAGYGLTAAAMRTDTANHLHTVVAGMQLDNFVVRPQRRWVEPWSQADAWHKVTGDQLADLAQHVSGLPSAVRDDDEEAKRFDLLMLRTQLGSARGDVGFAGLREKVRALADGLSELGSIPDVNKHMVLIEAVAGEEWWQDVTLPMLEQARRHLRGLIKLLEKTRRKVVYTDFEDAVGETTEVALPLGGSAGDFERFRLKVRAFLRTHENHITLHKLRRNQPLTATDLAELERLLIDSGTATAEDVARAGQEAHGLGLFVRGLVGLDREAATQALNGFVAGKTLTANQLEFVNLIVTHLTERGVMDVGLLYEPPFTSYAPQGPDALFTSAQVDELFGVLDHIKATALAA</sequence>
<dbReference type="Pfam" id="PF04313">
    <property type="entry name" value="HSDR_N"/>
    <property type="match status" value="1"/>
</dbReference>
<reference evidence="3 4" key="1">
    <citation type="submission" date="2023-08" db="EMBL/GenBank/DDBJ databases">
        <title>Rhodoferax potami sp. nov. and Rhodoferax mekongensis sp. nov., isolated from the Mekong River in Thailand.</title>
        <authorList>
            <person name="Kitikhun S."/>
            <person name="Charoenyingcharoen P."/>
            <person name="Siriarchawattana P."/>
            <person name="Likhitrattanapisal S."/>
            <person name="Nilsakha T."/>
            <person name="Chanpet A."/>
            <person name="Rattanawaree P."/>
            <person name="Ingsriswang S."/>
        </authorList>
    </citation>
    <scope>NUCLEOTIDE SEQUENCE [LARGE SCALE GENOMIC DNA]</scope>
    <source>
        <strain evidence="3 4">TBRC 17307</strain>
    </source>
</reference>
<dbReference type="CDD" id="cd18799">
    <property type="entry name" value="SF2_C_EcoAI-like"/>
    <property type="match status" value="1"/>
</dbReference>
<dbReference type="EMBL" id="CP132507">
    <property type="protein sequence ID" value="WNO05765.1"/>
    <property type="molecule type" value="Genomic_DNA"/>
</dbReference>
<organism evidence="3 4">
    <name type="scientific">Rhodoferax mekongensis</name>
    <dbReference type="NCBI Taxonomy" id="3068341"/>
    <lineage>
        <taxon>Bacteria</taxon>
        <taxon>Pseudomonadati</taxon>
        <taxon>Pseudomonadota</taxon>
        <taxon>Betaproteobacteria</taxon>
        <taxon>Burkholderiales</taxon>
        <taxon>Comamonadaceae</taxon>
        <taxon>Rhodoferax</taxon>
    </lineage>
</organism>
<dbReference type="Pfam" id="PF08463">
    <property type="entry name" value="EcoEI_R_C"/>
    <property type="match status" value="1"/>
</dbReference>
<dbReference type="InterPro" id="IPR027417">
    <property type="entry name" value="P-loop_NTPase"/>
</dbReference>
<protein>
    <submittedName>
        <fullName evidence="3">DEAD/DEAH box helicase family protein</fullName>
    </submittedName>
</protein>
<keyword evidence="3" id="KW-0378">Hydrolase</keyword>
<proteinExistence type="predicted"/>
<name>A0ABZ0B2C0_9BURK</name>
<feature type="domain" description="Helicase ATP-binding" evidence="2">
    <location>
        <begin position="384"/>
        <end position="541"/>
    </location>
</feature>
<keyword evidence="1" id="KW-0175">Coiled coil</keyword>
<evidence type="ECO:0000313" key="3">
    <source>
        <dbReference type="EMBL" id="WNO05765.1"/>
    </source>
</evidence>
<dbReference type="PANTHER" id="PTHR47396:SF1">
    <property type="entry name" value="ATP-DEPENDENT HELICASE IRC3-RELATED"/>
    <property type="match status" value="1"/>
</dbReference>
<keyword evidence="4" id="KW-1185">Reference proteome</keyword>
<dbReference type="InterPro" id="IPR007409">
    <property type="entry name" value="Restrct_endonuc_type1_HsdR_N"/>
</dbReference>
<dbReference type="InterPro" id="IPR014001">
    <property type="entry name" value="Helicase_ATP-bd"/>
</dbReference>
<dbReference type="Pfam" id="PF04851">
    <property type="entry name" value="ResIII"/>
    <property type="match status" value="1"/>
</dbReference>
<feature type="coiled-coil region" evidence="1">
    <location>
        <begin position="188"/>
        <end position="215"/>
    </location>
</feature>
<dbReference type="Pfam" id="PF00271">
    <property type="entry name" value="Helicase_C"/>
    <property type="match status" value="1"/>
</dbReference>
<evidence type="ECO:0000256" key="1">
    <source>
        <dbReference type="SAM" id="Coils"/>
    </source>
</evidence>
<dbReference type="RefSeq" id="WP_313868501.1">
    <property type="nucleotide sequence ID" value="NZ_CP132507.1"/>
</dbReference>
<dbReference type="Gene3D" id="3.90.1570.30">
    <property type="match status" value="1"/>
</dbReference>
<keyword evidence="3" id="KW-0067">ATP-binding</keyword>
<dbReference type="Pfam" id="PF13643">
    <property type="entry name" value="DUF4145"/>
    <property type="match status" value="1"/>
</dbReference>
<dbReference type="Gene3D" id="3.40.50.300">
    <property type="entry name" value="P-loop containing nucleotide triphosphate hydrolases"/>
    <property type="match status" value="2"/>
</dbReference>
<dbReference type="InterPro" id="IPR001650">
    <property type="entry name" value="Helicase_C-like"/>
</dbReference>
<dbReference type="InterPro" id="IPR006935">
    <property type="entry name" value="Helicase/UvrB_N"/>
</dbReference>
<keyword evidence="3" id="KW-0547">Nucleotide-binding</keyword>
<dbReference type="PANTHER" id="PTHR47396">
    <property type="entry name" value="TYPE I RESTRICTION ENZYME ECOKI R PROTEIN"/>
    <property type="match status" value="1"/>
</dbReference>
<gene>
    <name evidence="3" type="ORF">RAN89_04855</name>
</gene>